<sequence length="378" mass="40780">MTGRSPRTAPGEEIPGTLTEPAARPMAAARPAESPSASGPATILGLQASGGNQMVNRLLAQESRTHAEPTAHSAGRTVLSVQRVPERADVGSRYDFSTRCGWIDWGHASPGLPANLIDRVRQASNAFGATPQQEFSTPDMTSTAAGVILSSASVQVRLLRALSADEVLQVSLAIFKQLSLAFETQQQWTDLIGSSSFSQEDLPSNLIGFYMAARGFTRTALTPICGVVPQEAALTEFDRRHDFRRNRDFTPIGATEPWPAELSTIDSDQATGLFEVTSISVRQGTSAHRLAPAYRVVGTVGETDLFILSWGGKTFTEADDLQVKPTYGFHEQTSGRHGHVVMIEVMPNRPQDAALFHRHGLQTPMLMPEPVLVGLSAH</sequence>
<evidence type="ECO:0000256" key="1">
    <source>
        <dbReference type="SAM" id="MobiDB-lite"/>
    </source>
</evidence>
<comment type="caution">
    <text evidence="2">The sequence shown here is derived from an EMBL/GenBank/DDBJ whole genome shotgun (WGS) entry which is preliminary data.</text>
</comment>
<proteinExistence type="predicted"/>
<accession>A0ABS4TRF7</accession>
<reference evidence="2 3" key="1">
    <citation type="submission" date="2021-03" db="EMBL/GenBank/DDBJ databases">
        <title>Sequencing the genomes of 1000 actinobacteria strains.</title>
        <authorList>
            <person name="Klenk H.-P."/>
        </authorList>
    </citation>
    <scope>NUCLEOTIDE SEQUENCE [LARGE SCALE GENOMIC DNA]</scope>
    <source>
        <strain evidence="2 3">DSM 46670</strain>
    </source>
</reference>
<gene>
    <name evidence="2" type="ORF">JOF56_007373</name>
</gene>
<keyword evidence="3" id="KW-1185">Reference proteome</keyword>
<name>A0ABS4TRF7_9PSEU</name>
<protein>
    <submittedName>
        <fullName evidence="2">Uncharacterized protein</fullName>
    </submittedName>
</protein>
<evidence type="ECO:0000313" key="3">
    <source>
        <dbReference type="Proteomes" id="UP001519332"/>
    </source>
</evidence>
<feature type="region of interest" description="Disordered" evidence="1">
    <location>
        <begin position="1"/>
        <end position="46"/>
    </location>
</feature>
<organism evidence="2 3">
    <name type="scientific">Kibdelosporangium banguiense</name>
    <dbReference type="NCBI Taxonomy" id="1365924"/>
    <lineage>
        <taxon>Bacteria</taxon>
        <taxon>Bacillati</taxon>
        <taxon>Actinomycetota</taxon>
        <taxon>Actinomycetes</taxon>
        <taxon>Pseudonocardiales</taxon>
        <taxon>Pseudonocardiaceae</taxon>
        <taxon>Kibdelosporangium</taxon>
    </lineage>
</organism>
<dbReference type="EMBL" id="JAGINW010000001">
    <property type="protein sequence ID" value="MBP2326988.1"/>
    <property type="molecule type" value="Genomic_DNA"/>
</dbReference>
<dbReference type="RefSeq" id="WP_209643992.1">
    <property type="nucleotide sequence ID" value="NZ_JAGINW010000001.1"/>
</dbReference>
<feature type="compositionally biased region" description="Low complexity" evidence="1">
    <location>
        <begin position="20"/>
        <end position="41"/>
    </location>
</feature>
<evidence type="ECO:0000313" key="2">
    <source>
        <dbReference type="EMBL" id="MBP2326988.1"/>
    </source>
</evidence>
<dbReference type="Proteomes" id="UP001519332">
    <property type="component" value="Unassembled WGS sequence"/>
</dbReference>